<accession>B0D2C0</accession>
<dbReference type="EMBL" id="DS547096">
    <property type="protein sequence ID" value="EDR10719.1"/>
    <property type="molecule type" value="Genomic_DNA"/>
</dbReference>
<dbReference type="OrthoDB" id="2669721at2759"/>
<organism evidence="2">
    <name type="scientific">Laccaria bicolor (strain S238N-H82 / ATCC MYA-4686)</name>
    <name type="common">Bicoloured deceiver</name>
    <name type="synonym">Laccaria laccata var. bicolor</name>
    <dbReference type="NCBI Taxonomy" id="486041"/>
    <lineage>
        <taxon>Eukaryota</taxon>
        <taxon>Fungi</taxon>
        <taxon>Dikarya</taxon>
        <taxon>Basidiomycota</taxon>
        <taxon>Agaricomycotina</taxon>
        <taxon>Agaricomycetes</taxon>
        <taxon>Agaricomycetidae</taxon>
        <taxon>Agaricales</taxon>
        <taxon>Agaricineae</taxon>
        <taxon>Hydnangiaceae</taxon>
        <taxon>Laccaria</taxon>
    </lineage>
</organism>
<proteinExistence type="predicted"/>
<dbReference type="Proteomes" id="UP000001194">
    <property type="component" value="Unassembled WGS sequence"/>
</dbReference>
<dbReference type="KEGG" id="lbc:LACBIDRAFT_315414"/>
<protein>
    <submittedName>
        <fullName evidence="1">Predicted protein</fullName>
    </submittedName>
</protein>
<dbReference type="HOGENOM" id="CLU_047287_0_0_1"/>
<evidence type="ECO:0000313" key="1">
    <source>
        <dbReference type="EMBL" id="EDR10719.1"/>
    </source>
</evidence>
<keyword evidence="2" id="KW-1185">Reference proteome</keyword>
<dbReference type="AlphaFoldDB" id="B0D2C0"/>
<dbReference type="InParanoid" id="B0D2C0"/>
<reference evidence="1 2" key="1">
    <citation type="journal article" date="2008" name="Nature">
        <title>The genome of Laccaria bicolor provides insights into mycorrhizal symbiosis.</title>
        <authorList>
            <person name="Martin F."/>
            <person name="Aerts A."/>
            <person name="Ahren D."/>
            <person name="Brun A."/>
            <person name="Danchin E.G.J."/>
            <person name="Duchaussoy F."/>
            <person name="Gibon J."/>
            <person name="Kohler A."/>
            <person name="Lindquist E."/>
            <person name="Pereda V."/>
            <person name="Salamov A."/>
            <person name="Shapiro H.J."/>
            <person name="Wuyts J."/>
            <person name="Blaudez D."/>
            <person name="Buee M."/>
            <person name="Brokstein P."/>
            <person name="Canbaeck B."/>
            <person name="Cohen D."/>
            <person name="Courty P.E."/>
            <person name="Coutinho P.M."/>
            <person name="Delaruelle C."/>
            <person name="Detter J.C."/>
            <person name="Deveau A."/>
            <person name="DiFazio S."/>
            <person name="Duplessis S."/>
            <person name="Fraissinet-Tachet L."/>
            <person name="Lucic E."/>
            <person name="Frey-Klett P."/>
            <person name="Fourrey C."/>
            <person name="Feussner I."/>
            <person name="Gay G."/>
            <person name="Grimwood J."/>
            <person name="Hoegger P.J."/>
            <person name="Jain P."/>
            <person name="Kilaru S."/>
            <person name="Labbe J."/>
            <person name="Lin Y.C."/>
            <person name="Legue V."/>
            <person name="Le Tacon F."/>
            <person name="Marmeisse R."/>
            <person name="Melayah D."/>
            <person name="Montanini B."/>
            <person name="Muratet M."/>
            <person name="Nehls U."/>
            <person name="Niculita-Hirzel H."/>
            <person name="Oudot-Le Secq M.P."/>
            <person name="Peter M."/>
            <person name="Quesneville H."/>
            <person name="Rajashekar B."/>
            <person name="Reich M."/>
            <person name="Rouhier N."/>
            <person name="Schmutz J."/>
            <person name="Yin T."/>
            <person name="Chalot M."/>
            <person name="Henrissat B."/>
            <person name="Kuees U."/>
            <person name="Lucas S."/>
            <person name="Van de Peer Y."/>
            <person name="Podila G.K."/>
            <person name="Polle A."/>
            <person name="Pukkila P.J."/>
            <person name="Richardson P.M."/>
            <person name="Rouze P."/>
            <person name="Sanders I.R."/>
            <person name="Stajich J.E."/>
            <person name="Tunlid A."/>
            <person name="Tuskan G."/>
            <person name="Grigoriev I.V."/>
        </authorList>
    </citation>
    <scope>NUCLEOTIDE SEQUENCE [LARGE SCALE GENOMIC DNA]</scope>
    <source>
        <strain evidence="2">S238N-H82 / ATCC MYA-4686</strain>
    </source>
</reference>
<dbReference type="GeneID" id="6074111"/>
<sequence>MHLLALNVPDLFIPLWRGTFDCDKTDDRTTWTWAVLKGAVWEAHGRDVAAATPYLPGSFDRPPRNPAEKISSGYKAWEFLLYFYGLGPGVFYNVLPTIYYRHFCKLILAVRIINQHKIRVNDLKRAHQALVEFAHEFEVLYYQRRTDRLHFVRQSIHALIHLAEEALRLGPLICTSQWTMEHTIGSLGMEIRCHVNPYANLSQRALQRCQVLQVVADNSIPRGAKDLGDGYILLRARDRTARQMDVAESQALQRYLHSTHNKDFPEGWAPKVLRWARLRLPNGQVARSAWKEKLKPLEKVRMAQNVLIKTSGDATDTFGEVLYYFCLELQDTSEQTLAMVSLYSPPNPDLLKATFNTLRSCTAGDSVKVIEVKHISAVMIAMVPHQPFGAESEQRYFVVEKPGLEVAELAGQEEEVPADE</sequence>
<dbReference type="PANTHER" id="PTHR46579:SF1">
    <property type="entry name" value="F5_8 TYPE C DOMAIN-CONTAINING PROTEIN"/>
    <property type="match status" value="1"/>
</dbReference>
<gene>
    <name evidence="1" type="ORF">LACBIDRAFT_315414</name>
</gene>
<dbReference type="PANTHER" id="PTHR46579">
    <property type="entry name" value="F5/8 TYPE C DOMAIN-CONTAINING PROTEIN-RELATED"/>
    <property type="match status" value="1"/>
</dbReference>
<name>B0D2C0_LACBS</name>
<evidence type="ECO:0000313" key="2">
    <source>
        <dbReference type="Proteomes" id="UP000001194"/>
    </source>
</evidence>
<dbReference type="STRING" id="486041.B0D2C0"/>
<dbReference type="RefSeq" id="XP_001878020.1">
    <property type="nucleotide sequence ID" value="XM_001877985.1"/>
</dbReference>